<dbReference type="AlphaFoldDB" id="A0A165DGZ7"/>
<sequence length="120" mass="14355">MRPAFSTRTPLLHRCSIHGLKYCRRRERVYISGDVSASQVINRCVHLQFETVRNRGRRCGRAYLCTRRTITGKQIGQQRRDMSRTHRTWPRRARGAWTLRRAFRASAKRGWRRRRRACEG</sequence>
<reference evidence="1 2" key="1">
    <citation type="journal article" date="2016" name="Mol. Biol. Evol.">
        <title>Comparative Genomics of Early-Diverging Mushroom-Forming Fungi Provides Insights into the Origins of Lignocellulose Decay Capabilities.</title>
        <authorList>
            <person name="Nagy L.G."/>
            <person name="Riley R."/>
            <person name="Tritt A."/>
            <person name="Adam C."/>
            <person name="Daum C."/>
            <person name="Floudas D."/>
            <person name="Sun H."/>
            <person name="Yadav J.S."/>
            <person name="Pangilinan J."/>
            <person name="Larsson K.H."/>
            <person name="Matsuura K."/>
            <person name="Barry K."/>
            <person name="Labutti K."/>
            <person name="Kuo R."/>
            <person name="Ohm R.A."/>
            <person name="Bhattacharya S.S."/>
            <person name="Shirouzu T."/>
            <person name="Yoshinaga Y."/>
            <person name="Martin F.M."/>
            <person name="Grigoriev I.V."/>
            <person name="Hibbett D.S."/>
        </authorList>
    </citation>
    <scope>NUCLEOTIDE SEQUENCE [LARGE SCALE GENOMIC DNA]</scope>
    <source>
        <strain evidence="1 2">93-53</strain>
    </source>
</reference>
<proteinExistence type="predicted"/>
<gene>
    <name evidence="1" type="ORF">LAESUDRAFT_244594</name>
</gene>
<dbReference type="InParanoid" id="A0A165DGZ7"/>
<dbReference type="EMBL" id="KV427633">
    <property type="protein sequence ID" value="KZT04857.1"/>
    <property type="molecule type" value="Genomic_DNA"/>
</dbReference>
<dbReference type="GeneID" id="63818750"/>
<dbReference type="Proteomes" id="UP000076871">
    <property type="component" value="Unassembled WGS sequence"/>
</dbReference>
<evidence type="ECO:0000313" key="1">
    <source>
        <dbReference type="EMBL" id="KZT04857.1"/>
    </source>
</evidence>
<organism evidence="1 2">
    <name type="scientific">Laetiporus sulphureus 93-53</name>
    <dbReference type="NCBI Taxonomy" id="1314785"/>
    <lineage>
        <taxon>Eukaryota</taxon>
        <taxon>Fungi</taxon>
        <taxon>Dikarya</taxon>
        <taxon>Basidiomycota</taxon>
        <taxon>Agaricomycotina</taxon>
        <taxon>Agaricomycetes</taxon>
        <taxon>Polyporales</taxon>
        <taxon>Laetiporus</taxon>
    </lineage>
</organism>
<accession>A0A165DGZ7</accession>
<dbReference type="RefSeq" id="XP_040762597.1">
    <property type="nucleotide sequence ID" value="XM_040901718.1"/>
</dbReference>
<protein>
    <submittedName>
        <fullName evidence="1">Uncharacterized protein</fullName>
    </submittedName>
</protein>
<keyword evidence="2" id="KW-1185">Reference proteome</keyword>
<evidence type="ECO:0000313" key="2">
    <source>
        <dbReference type="Proteomes" id="UP000076871"/>
    </source>
</evidence>
<name>A0A165DGZ7_9APHY</name>